<organism evidence="1">
    <name type="scientific">viral metagenome</name>
    <dbReference type="NCBI Taxonomy" id="1070528"/>
    <lineage>
        <taxon>unclassified sequences</taxon>
        <taxon>metagenomes</taxon>
        <taxon>organismal metagenomes</taxon>
    </lineage>
</organism>
<protein>
    <submittedName>
        <fullName evidence="1">Uncharacterized protein</fullName>
    </submittedName>
</protein>
<reference evidence="1" key="1">
    <citation type="submission" date="2020-03" db="EMBL/GenBank/DDBJ databases">
        <title>The deep terrestrial virosphere.</title>
        <authorList>
            <person name="Holmfeldt K."/>
            <person name="Nilsson E."/>
            <person name="Simone D."/>
            <person name="Lopez-Fernandez M."/>
            <person name="Wu X."/>
            <person name="de Brujin I."/>
            <person name="Lundin D."/>
            <person name="Andersson A."/>
            <person name="Bertilsson S."/>
            <person name="Dopson M."/>
        </authorList>
    </citation>
    <scope>NUCLEOTIDE SEQUENCE</scope>
    <source>
        <strain evidence="1">MM415B01452</strain>
    </source>
</reference>
<accession>A0A6M3ILL3</accession>
<dbReference type="AlphaFoldDB" id="A0A6M3ILL3"/>
<sequence length="123" mass="14121">MTPDEFIDYEQDVREAQIAFPGMEMREAYVKFMTEIRKQEPSPMLSTGDKSLEAVKASIKQTLRKPCDQEGCKGEKVLTGVCEGCAAGKKGFKTVWECEECLHREFSTKTFFEVYEEESKKEK</sequence>
<evidence type="ECO:0000313" key="1">
    <source>
        <dbReference type="EMBL" id="QJA58419.1"/>
    </source>
</evidence>
<proteinExistence type="predicted"/>
<dbReference type="EMBL" id="MT141323">
    <property type="protein sequence ID" value="QJA58419.1"/>
    <property type="molecule type" value="Genomic_DNA"/>
</dbReference>
<name>A0A6M3ILL3_9ZZZZ</name>
<gene>
    <name evidence="1" type="ORF">MM415B01452_0007</name>
</gene>